<dbReference type="PANTHER" id="PTHR38075:SF1">
    <property type="entry name" value="DUF4139 DOMAIN-CONTAINING PROTEIN"/>
    <property type="match status" value="1"/>
</dbReference>
<comment type="caution">
    <text evidence="2">The sequence shown here is derived from an EMBL/GenBank/DDBJ whole genome shotgun (WGS) entry which is preliminary data.</text>
</comment>
<organism evidence="2 3">
    <name type="scientific">Endozoicomonas montiporae</name>
    <dbReference type="NCBI Taxonomy" id="1027273"/>
    <lineage>
        <taxon>Bacteria</taxon>
        <taxon>Pseudomonadati</taxon>
        <taxon>Pseudomonadota</taxon>
        <taxon>Gammaproteobacteria</taxon>
        <taxon>Oceanospirillales</taxon>
        <taxon>Endozoicomonadaceae</taxon>
        <taxon>Endozoicomonas</taxon>
    </lineage>
</organism>
<keyword evidence="1" id="KW-0732">Signal</keyword>
<accession>A0A081N6Q3</accession>
<gene>
    <name evidence="2" type="ORF">GZ77_06645</name>
</gene>
<evidence type="ECO:0000313" key="3">
    <source>
        <dbReference type="Proteomes" id="UP000028006"/>
    </source>
</evidence>
<sequence length="467" mass="51209">MLINRLSFALVLAGALSVQPLMAQDGAQAGVGRVDISHAGQSSLTLYSDKAFVRHSLFVKPTDQGSLQVVGMPRDWDTDSLELSYQMQSGSVTPAQLLWQQGGLNRDTIYRGMVGKQVELLGGGLNVPVQGTMLSYHSGLALVQGTNGRQYLVDWNDPQGIRLAGRDAMVSDNQLSSRISASFTPEQMKQLNADNLQLSYVTPSVRFSNHYRMSVNDSGTARLELSALLNNNSDTSFSQADIRLVSGDTGRSVGYARSKQMMMEAASPAMDSAGERVGEMLVQKLPQGTRLPARSSQQLSLLHMDPLKVEKLYTLDIYGRSYGARNSITERPRLTYRFKTDKDLPAAPVKLFEETSDGATIIAGESWLAQTTSGDYARLTMGEALAVRVERDLKSSQQQDKSLKNQWQAVIRNDQDVEVQLTLTERDSGLLKISDVKGASLDGLRTLTVKVPAKSSKEISYQATYRL</sequence>
<dbReference type="EMBL" id="JOKG01000002">
    <property type="protein sequence ID" value="KEQ14126.1"/>
    <property type="molecule type" value="Genomic_DNA"/>
</dbReference>
<evidence type="ECO:0000313" key="2">
    <source>
        <dbReference type="EMBL" id="KEQ14126.1"/>
    </source>
</evidence>
<evidence type="ECO:0008006" key="4">
    <source>
        <dbReference type="Google" id="ProtNLM"/>
    </source>
</evidence>
<dbReference type="RefSeq" id="WP_034873832.1">
    <property type="nucleotide sequence ID" value="NZ_JOKG01000002.1"/>
</dbReference>
<name>A0A081N6Q3_9GAMM</name>
<evidence type="ECO:0000256" key="1">
    <source>
        <dbReference type="SAM" id="SignalP"/>
    </source>
</evidence>
<dbReference type="Proteomes" id="UP000028006">
    <property type="component" value="Unassembled WGS sequence"/>
</dbReference>
<dbReference type="eggNOG" id="COG5316">
    <property type="taxonomic scope" value="Bacteria"/>
</dbReference>
<dbReference type="AlphaFoldDB" id="A0A081N6Q3"/>
<protein>
    <recommendedName>
        <fullName evidence="4">DUF4139 domain-containing protein</fullName>
    </recommendedName>
</protein>
<feature type="signal peptide" evidence="1">
    <location>
        <begin position="1"/>
        <end position="23"/>
    </location>
</feature>
<proteinExistence type="predicted"/>
<keyword evidence="3" id="KW-1185">Reference proteome</keyword>
<feature type="chain" id="PRO_5001760657" description="DUF4139 domain-containing protein" evidence="1">
    <location>
        <begin position="24"/>
        <end position="467"/>
    </location>
</feature>
<reference evidence="2 3" key="1">
    <citation type="submission" date="2014-06" db="EMBL/GenBank/DDBJ databases">
        <title>Whole Genome Sequences of Three Symbiotic Endozoicomonas Bacteria.</title>
        <authorList>
            <person name="Neave M.J."/>
            <person name="Apprill A."/>
            <person name="Voolstra C.R."/>
        </authorList>
    </citation>
    <scope>NUCLEOTIDE SEQUENCE [LARGE SCALE GENOMIC DNA]</scope>
    <source>
        <strain evidence="2 3">LMG 24815</strain>
    </source>
</reference>
<dbReference type="PANTHER" id="PTHR38075">
    <property type="entry name" value="DUF4139 DOMAIN-CONTAINING PROTEIN"/>
    <property type="match status" value="1"/>
</dbReference>